<gene>
    <name evidence="2" type="ORF">IAC54_01220</name>
</gene>
<accession>A0A9D9E2V7</accession>
<organism evidence="2 3">
    <name type="scientific">Candidatus Caccoplasma merdipullorum</name>
    <dbReference type="NCBI Taxonomy" id="2840718"/>
    <lineage>
        <taxon>Bacteria</taxon>
        <taxon>Pseudomonadati</taxon>
        <taxon>Bacteroidota</taxon>
        <taxon>Bacteroidia</taxon>
        <taxon>Bacteroidales</taxon>
        <taxon>Bacteroidaceae</taxon>
        <taxon>Bacteroidaceae incertae sedis</taxon>
        <taxon>Candidatus Caccoplasma</taxon>
    </lineage>
</organism>
<dbReference type="SUPFAM" id="SSF52540">
    <property type="entry name" value="P-loop containing nucleoside triphosphate hydrolases"/>
    <property type="match status" value="1"/>
</dbReference>
<dbReference type="InterPro" id="IPR011604">
    <property type="entry name" value="PDDEXK-like_dom_sf"/>
</dbReference>
<evidence type="ECO:0000259" key="1">
    <source>
        <dbReference type="Pfam" id="PF12705"/>
    </source>
</evidence>
<reference evidence="2" key="2">
    <citation type="journal article" date="2021" name="PeerJ">
        <title>Extensive microbial diversity within the chicken gut microbiome revealed by metagenomics and culture.</title>
        <authorList>
            <person name="Gilroy R."/>
            <person name="Ravi A."/>
            <person name="Getino M."/>
            <person name="Pursley I."/>
            <person name="Horton D.L."/>
            <person name="Alikhan N.F."/>
            <person name="Baker D."/>
            <person name="Gharbi K."/>
            <person name="Hall N."/>
            <person name="Watson M."/>
            <person name="Adriaenssens E.M."/>
            <person name="Foster-Nyarko E."/>
            <person name="Jarju S."/>
            <person name="Secka A."/>
            <person name="Antonio M."/>
            <person name="Oren A."/>
            <person name="Chaudhuri R.R."/>
            <person name="La Ragione R."/>
            <person name="Hildebrand F."/>
            <person name="Pallen M.J."/>
        </authorList>
    </citation>
    <scope>NUCLEOTIDE SEQUENCE</scope>
    <source>
        <strain evidence="2">G3-4614</strain>
    </source>
</reference>
<protein>
    <submittedName>
        <fullName evidence="2">PD-(D/E)XK nuclease family protein</fullName>
    </submittedName>
</protein>
<dbReference type="Proteomes" id="UP000823636">
    <property type="component" value="Unassembled WGS sequence"/>
</dbReference>
<dbReference type="Gene3D" id="3.90.320.10">
    <property type="match status" value="1"/>
</dbReference>
<dbReference type="InterPro" id="IPR027417">
    <property type="entry name" value="P-loop_NTPase"/>
</dbReference>
<evidence type="ECO:0000313" key="2">
    <source>
        <dbReference type="EMBL" id="MBO8437505.1"/>
    </source>
</evidence>
<dbReference type="InterPro" id="IPR011335">
    <property type="entry name" value="Restrct_endonuc-II-like"/>
</dbReference>
<name>A0A9D9E2V7_9BACT</name>
<dbReference type="EMBL" id="JADIMW010000011">
    <property type="protein sequence ID" value="MBO8437505.1"/>
    <property type="molecule type" value="Genomic_DNA"/>
</dbReference>
<feature type="domain" description="PD-(D/E)XK endonuclease-like" evidence="1">
    <location>
        <begin position="664"/>
        <end position="950"/>
    </location>
</feature>
<dbReference type="AlphaFoldDB" id="A0A9D9E2V7"/>
<sequence length="951" mass="109631">MKPFLYSVAETIYNRVGENIRNYAFVFPNRRAGIFFGKYLGDIAGKPIFSPSIFTISEFFESMSEYSVIDRVELLFIIYKHYKRLSKTKERFDDFIYWGDILTNDFNDIDKYMIDAPALFSNIKELKEIDAHFGLPLTDEQLKFITRFCENFKSPNLSDKTRNFIAVWNILYELYSSVKNELKAAGKGYEGMIMRDVAEKAANGELDTGYSGVVFVGFNLLTPAEEELMKALKISGTGDFYWDANSPALKDMYNKAAVFLSDNIKKFPSRYQCNEKAITEYPQIEVIGVPSNTGQTKYAEEILENIPAVSDKENISKAGINTAVILPDERLLMPMLYSIPEKYADINVTMGYPLSETPLYGFFQILFEMQKRVRSDSDGNKSFYYKNILTILSSPYVKRKFGKSVCDFETEIKIGNKVYVKESEIPEELQYLFKHVSNVTEAAEYLKKTIASLIDSGTEEKSSISAIEKEFLYQYDTTINKLLPLCSKEEMNPDTFFRLLQKISVGTKVAFKGEPLSGLQIMGVLETRGLDFENIIILTVNEGIFPAGKSTETFIPYNLRMGFGLSVSEHRDSITAYYFYRLIARAKRVFLIYDTRAEGLRTGEVSRFVYQLKYQYLQKHPSLLKEREPSYKIYPGDSITIKINKTGAVYDKILSFTQGGEHAFSASALNTYIDCPLKFYLSYIERLEEDEEVLEDLDAASYGTIYHNIMHDLYERLRGKNITRDILTNLKRDDTRLTQLIEKSFAETYFKSSKPRRLTGRLFLRGEIIRKMVKRTLEIDADRTPFQYIDTELKIKGNIPIDCGKEVNLKGFIDRVDKTGNTTNIIDYKSGNAELRFDTVESLFEPGNDKRNKAVFQLFFYALLYLQNEPEAIRPGIYSLKKYYDSDFTWQIISGKEPLTDLAVTQRGMLDEYAELLKTCISGIFDKDRPFDQTENKDICQYCQFRTLCRR</sequence>
<comment type="caution">
    <text evidence="2">The sequence shown here is derived from an EMBL/GenBank/DDBJ whole genome shotgun (WGS) entry which is preliminary data.</text>
</comment>
<reference evidence="2" key="1">
    <citation type="submission" date="2020-10" db="EMBL/GenBank/DDBJ databases">
        <authorList>
            <person name="Gilroy R."/>
        </authorList>
    </citation>
    <scope>NUCLEOTIDE SEQUENCE</scope>
    <source>
        <strain evidence="2">G3-4614</strain>
    </source>
</reference>
<dbReference type="Pfam" id="PF12705">
    <property type="entry name" value="PDDEXK_1"/>
    <property type="match status" value="1"/>
</dbReference>
<proteinExistence type="predicted"/>
<dbReference type="SUPFAM" id="SSF52980">
    <property type="entry name" value="Restriction endonuclease-like"/>
    <property type="match status" value="1"/>
</dbReference>
<dbReference type="InterPro" id="IPR038726">
    <property type="entry name" value="PDDEXK_AddAB-type"/>
</dbReference>
<evidence type="ECO:0000313" key="3">
    <source>
        <dbReference type="Proteomes" id="UP000823636"/>
    </source>
</evidence>